<comment type="caution">
    <text evidence="1">The sequence shown here is derived from an EMBL/GenBank/DDBJ whole genome shotgun (WGS) entry which is preliminary data.</text>
</comment>
<accession>A0A4Z2I1U2</accession>
<reference evidence="1 2" key="1">
    <citation type="submission" date="2019-03" db="EMBL/GenBank/DDBJ databases">
        <title>First draft genome of Liparis tanakae, snailfish: a comprehensive survey of snailfish specific genes.</title>
        <authorList>
            <person name="Kim W."/>
            <person name="Song I."/>
            <person name="Jeong J.-H."/>
            <person name="Kim D."/>
            <person name="Kim S."/>
            <person name="Ryu S."/>
            <person name="Song J.Y."/>
            <person name="Lee S.K."/>
        </authorList>
    </citation>
    <scope>NUCLEOTIDE SEQUENCE [LARGE SCALE GENOMIC DNA]</scope>
    <source>
        <tissue evidence="1">Muscle</tissue>
    </source>
</reference>
<protein>
    <submittedName>
        <fullName evidence="1">Uncharacterized protein</fullName>
    </submittedName>
</protein>
<name>A0A4Z2I1U2_9TELE</name>
<evidence type="ECO:0000313" key="1">
    <source>
        <dbReference type="EMBL" id="TNN71264.1"/>
    </source>
</evidence>
<dbReference type="EMBL" id="SRLO01000152">
    <property type="protein sequence ID" value="TNN71264.1"/>
    <property type="molecule type" value="Genomic_DNA"/>
</dbReference>
<proteinExistence type="predicted"/>
<dbReference type="AlphaFoldDB" id="A0A4Z2I1U2"/>
<sequence>MQLIGVDGDQCDPPGADTDHLLLNGAGDHFTLNCQEQESCLGETGCGAVSPRCASDALPPAWTGTGLSPICMEPEKTKMDFNHIFNLAKRD</sequence>
<gene>
    <name evidence="1" type="ORF">EYF80_018466</name>
</gene>
<evidence type="ECO:0000313" key="2">
    <source>
        <dbReference type="Proteomes" id="UP000314294"/>
    </source>
</evidence>
<dbReference type="Proteomes" id="UP000314294">
    <property type="component" value="Unassembled WGS sequence"/>
</dbReference>
<keyword evidence="2" id="KW-1185">Reference proteome</keyword>
<organism evidence="1 2">
    <name type="scientific">Liparis tanakae</name>
    <name type="common">Tanaka's snailfish</name>
    <dbReference type="NCBI Taxonomy" id="230148"/>
    <lineage>
        <taxon>Eukaryota</taxon>
        <taxon>Metazoa</taxon>
        <taxon>Chordata</taxon>
        <taxon>Craniata</taxon>
        <taxon>Vertebrata</taxon>
        <taxon>Euteleostomi</taxon>
        <taxon>Actinopterygii</taxon>
        <taxon>Neopterygii</taxon>
        <taxon>Teleostei</taxon>
        <taxon>Neoteleostei</taxon>
        <taxon>Acanthomorphata</taxon>
        <taxon>Eupercaria</taxon>
        <taxon>Perciformes</taxon>
        <taxon>Cottioidei</taxon>
        <taxon>Cottales</taxon>
        <taxon>Liparidae</taxon>
        <taxon>Liparis</taxon>
    </lineage>
</organism>